<dbReference type="PIRSF" id="PIRSF028451">
    <property type="entry name" value="UCP028451"/>
    <property type="match status" value="1"/>
</dbReference>
<organism evidence="1 2">
    <name type="scientific">Mucilaginibacter gossypii</name>
    <dbReference type="NCBI Taxonomy" id="551996"/>
    <lineage>
        <taxon>Bacteria</taxon>
        <taxon>Pseudomonadati</taxon>
        <taxon>Bacteroidota</taxon>
        <taxon>Sphingobacteriia</taxon>
        <taxon>Sphingobacteriales</taxon>
        <taxon>Sphingobacteriaceae</taxon>
        <taxon>Mucilaginibacter</taxon>
    </lineage>
</organism>
<name>A0A1G8E1B0_9SPHI</name>
<dbReference type="AlphaFoldDB" id="A0A1G8E1B0"/>
<dbReference type="PANTHER" id="PTHR36452:SF1">
    <property type="entry name" value="DUF2461 DOMAIN-CONTAINING PROTEIN"/>
    <property type="match status" value="1"/>
</dbReference>
<sequence>MSQLILPASTFDFMRQLKQNNNRDWFAQYKEAYQQQLELVEVFTAGLLNLLNTHDVIETPSAKKALHRIYRDIRFSKDKTPFKTNWSGNFKRAGKHRRGGYYFHLEPGNTFIAGGFWAPDAPDLKRIRDDIAFDASPLKQIIGSKEFTKTFGVLEGEQLKTAPKGYAADHEAIELLRYKQFLVRRRFTDEEALRPDFIIKASDTFKNMRPFFDYMSDVLTANVNGEED</sequence>
<dbReference type="InterPro" id="IPR015996">
    <property type="entry name" value="UCP028451"/>
</dbReference>
<dbReference type="Pfam" id="PF09365">
    <property type="entry name" value="DUF2461"/>
    <property type="match status" value="1"/>
</dbReference>
<gene>
    <name evidence="1" type="ORF">SAMN05192573_11184</name>
</gene>
<proteinExistence type="predicted"/>
<keyword evidence="2" id="KW-1185">Reference proteome</keyword>
<evidence type="ECO:0000313" key="1">
    <source>
        <dbReference type="EMBL" id="SDH63530.1"/>
    </source>
</evidence>
<protein>
    <submittedName>
        <fullName evidence="1">TIGR02453 family protein</fullName>
    </submittedName>
</protein>
<dbReference type="InterPro" id="IPR012808">
    <property type="entry name" value="CHP02453"/>
</dbReference>
<evidence type="ECO:0000313" key="2">
    <source>
        <dbReference type="Proteomes" id="UP000199705"/>
    </source>
</evidence>
<dbReference type="NCBIfam" id="TIGR02453">
    <property type="entry name" value="TIGR02453 family protein"/>
    <property type="match status" value="1"/>
</dbReference>
<dbReference type="RefSeq" id="WP_091171254.1">
    <property type="nucleotide sequence ID" value="NZ_FNCG01000011.1"/>
</dbReference>
<accession>A0A1G8E1B0</accession>
<dbReference type="Proteomes" id="UP000199705">
    <property type="component" value="Unassembled WGS sequence"/>
</dbReference>
<reference evidence="2" key="1">
    <citation type="submission" date="2016-10" db="EMBL/GenBank/DDBJ databases">
        <authorList>
            <person name="Varghese N."/>
            <person name="Submissions S."/>
        </authorList>
    </citation>
    <scope>NUCLEOTIDE SEQUENCE [LARGE SCALE GENOMIC DNA]</scope>
    <source>
        <strain evidence="2">Gh-67</strain>
    </source>
</reference>
<dbReference type="EMBL" id="FNCG01000011">
    <property type="protein sequence ID" value="SDH63530.1"/>
    <property type="molecule type" value="Genomic_DNA"/>
</dbReference>
<dbReference type="PANTHER" id="PTHR36452">
    <property type="entry name" value="CHROMOSOME 12, WHOLE GENOME SHOTGUN SEQUENCE"/>
    <property type="match status" value="1"/>
</dbReference>